<dbReference type="AlphaFoldDB" id="A0A512BMN2"/>
<evidence type="ECO:0000256" key="7">
    <source>
        <dbReference type="PROSITE-ProRule" id="PRU00409"/>
    </source>
</evidence>
<dbReference type="InterPro" id="IPR000089">
    <property type="entry name" value="Biotin_lipoyl"/>
</dbReference>
<keyword evidence="2" id="KW-0436">Ligase</keyword>
<evidence type="ECO:0000259" key="8">
    <source>
        <dbReference type="PROSITE" id="PS50968"/>
    </source>
</evidence>
<keyword evidence="12" id="KW-1185">Reference proteome</keyword>
<dbReference type="Gene3D" id="3.30.470.20">
    <property type="entry name" value="ATP-grasp fold, B domain"/>
    <property type="match status" value="1"/>
</dbReference>
<dbReference type="InterPro" id="IPR001882">
    <property type="entry name" value="Biotin_BS"/>
</dbReference>
<dbReference type="SMART" id="SM00878">
    <property type="entry name" value="Biotin_carb_C"/>
    <property type="match status" value="1"/>
</dbReference>
<dbReference type="CDD" id="cd06850">
    <property type="entry name" value="biotinyl_domain"/>
    <property type="match status" value="1"/>
</dbReference>
<dbReference type="Proteomes" id="UP000321085">
    <property type="component" value="Unassembled WGS sequence"/>
</dbReference>
<comment type="caution">
    <text evidence="11">The sequence shown here is derived from an EMBL/GenBank/DDBJ whole genome shotgun (WGS) entry which is preliminary data.</text>
</comment>
<dbReference type="EMBL" id="BJYU01000008">
    <property type="protein sequence ID" value="GEO13216.1"/>
    <property type="molecule type" value="Genomic_DNA"/>
</dbReference>
<dbReference type="OrthoDB" id="9763189at2"/>
<dbReference type="Pfam" id="PF02785">
    <property type="entry name" value="Biotin_carb_C"/>
    <property type="match status" value="1"/>
</dbReference>
<feature type="domain" description="ATP-grasp" evidence="9">
    <location>
        <begin position="120"/>
        <end position="322"/>
    </location>
</feature>
<dbReference type="PROSITE" id="PS00188">
    <property type="entry name" value="BIOTIN"/>
    <property type="match status" value="1"/>
</dbReference>
<reference evidence="11 12" key="1">
    <citation type="submission" date="2019-07" db="EMBL/GenBank/DDBJ databases">
        <title>Whole genome shotgun sequence of Microvirga aerophila NBRC 106136.</title>
        <authorList>
            <person name="Hosoyama A."/>
            <person name="Uohara A."/>
            <person name="Ohji S."/>
            <person name="Ichikawa N."/>
        </authorList>
    </citation>
    <scope>NUCLEOTIDE SEQUENCE [LARGE SCALE GENOMIC DNA]</scope>
    <source>
        <strain evidence="11 12">NBRC 106136</strain>
    </source>
</reference>
<dbReference type="GO" id="GO:0016874">
    <property type="term" value="F:ligase activity"/>
    <property type="evidence" value="ECO:0007669"/>
    <property type="project" value="UniProtKB-KW"/>
</dbReference>
<keyword evidence="6" id="KW-0092">Biotin</keyword>
<dbReference type="Gene3D" id="2.40.50.100">
    <property type="match status" value="1"/>
</dbReference>
<keyword evidence="3 7" id="KW-0547">Nucleotide-binding</keyword>
<dbReference type="PROSITE" id="PS50975">
    <property type="entry name" value="ATP_GRASP"/>
    <property type="match status" value="1"/>
</dbReference>
<evidence type="ECO:0000313" key="12">
    <source>
        <dbReference type="Proteomes" id="UP000321085"/>
    </source>
</evidence>
<dbReference type="InterPro" id="IPR011054">
    <property type="entry name" value="Rudment_hybrid_motif"/>
</dbReference>
<dbReference type="SUPFAM" id="SSF51230">
    <property type="entry name" value="Single hybrid motif"/>
    <property type="match status" value="1"/>
</dbReference>
<evidence type="ECO:0000259" key="10">
    <source>
        <dbReference type="PROSITE" id="PS50979"/>
    </source>
</evidence>
<dbReference type="PROSITE" id="PS50979">
    <property type="entry name" value="BC"/>
    <property type="match status" value="1"/>
</dbReference>
<dbReference type="InterPro" id="IPR011761">
    <property type="entry name" value="ATP-grasp"/>
</dbReference>
<dbReference type="SUPFAM" id="SSF51246">
    <property type="entry name" value="Rudiment single hybrid motif"/>
    <property type="match status" value="1"/>
</dbReference>
<dbReference type="NCBIfam" id="NF006367">
    <property type="entry name" value="PRK08591.1"/>
    <property type="match status" value="1"/>
</dbReference>
<evidence type="ECO:0000256" key="4">
    <source>
        <dbReference type="ARBA" id="ARBA00022840"/>
    </source>
</evidence>
<dbReference type="InterPro" id="IPR005479">
    <property type="entry name" value="CPAse_ATP-bd"/>
</dbReference>
<dbReference type="GO" id="GO:0046872">
    <property type="term" value="F:metal ion binding"/>
    <property type="evidence" value="ECO:0007669"/>
    <property type="project" value="InterPro"/>
</dbReference>
<dbReference type="Pfam" id="PF00364">
    <property type="entry name" value="Biotin_lipoyl"/>
    <property type="match status" value="1"/>
</dbReference>
<feature type="domain" description="Lipoyl-binding" evidence="8">
    <location>
        <begin position="587"/>
        <end position="664"/>
    </location>
</feature>
<dbReference type="InterPro" id="IPR016185">
    <property type="entry name" value="PreATP-grasp_dom_sf"/>
</dbReference>
<dbReference type="SUPFAM" id="SSF56059">
    <property type="entry name" value="Glutathione synthetase ATP-binding domain-like"/>
    <property type="match status" value="1"/>
</dbReference>
<dbReference type="InterPro" id="IPR011764">
    <property type="entry name" value="Biotin_carboxylation_dom"/>
</dbReference>
<evidence type="ECO:0000256" key="3">
    <source>
        <dbReference type="ARBA" id="ARBA00022741"/>
    </source>
</evidence>
<dbReference type="InterPro" id="IPR050856">
    <property type="entry name" value="Biotin_carboxylase_complex"/>
</dbReference>
<evidence type="ECO:0000256" key="1">
    <source>
        <dbReference type="ARBA" id="ARBA00001953"/>
    </source>
</evidence>
<protein>
    <submittedName>
        <fullName evidence="11">Biotin carboxylase subunit of acetyl-CoA carboxylase</fullName>
    </submittedName>
</protein>
<dbReference type="RefSeq" id="WP_114185447.1">
    <property type="nucleotide sequence ID" value="NZ_BJYU01000008.1"/>
</dbReference>
<dbReference type="SUPFAM" id="SSF52440">
    <property type="entry name" value="PreATP-grasp domain"/>
    <property type="match status" value="1"/>
</dbReference>
<dbReference type="FunFam" id="3.30.1490.20:FF:000003">
    <property type="entry name" value="acetyl-CoA carboxylase isoform X1"/>
    <property type="match status" value="1"/>
</dbReference>
<feature type="domain" description="Biotin carboxylation" evidence="10">
    <location>
        <begin position="1"/>
        <end position="451"/>
    </location>
</feature>
<comment type="cofactor">
    <cofactor evidence="1">
        <name>biotin</name>
        <dbReference type="ChEBI" id="CHEBI:57586"/>
    </cofactor>
</comment>
<keyword evidence="5" id="KW-0809">Transit peptide</keyword>
<organism evidence="11 12">
    <name type="scientific">Microvirga aerophila</name>
    <dbReference type="NCBI Taxonomy" id="670291"/>
    <lineage>
        <taxon>Bacteria</taxon>
        <taxon>Pseudomonadati</taxon>
        <taxon>Pseudomonadota</taxon>
        <taxon>Alphaproteobacteria</taxon>
        <taxon>Hyphomicrobiales</taxon>
        <taxon>Methylobacteriaceae</taxon>
        <taxon>Microvirga</taxon>
    </lineage>
</organism>
<dbReference type="InterPro" id="IPR005481">
    <property type="entry name" value="BC-like_N"/>
</dbReference>
<evidence type="ECO:0000256" key="2">
    <source>
        <dbReference type="ARBA" id="ARBA00022598"/>
    </source>
</evidence>
<dbReference type="PANTHER" id="PTHR18866:SF33">
    <property type="entry name" value="METHYLCROTONOYL-COA CARBOXYLASE SUBUNIT ALPHA, MITOCHONDRIAL-RELATED"/>
    <property type="match status" value="1"/>
</dbReference>
<accession>A0A512BMN2</accession>
<gene>
    <name evidence="11" type="primary">accA_1</name>
    <name evidence="11" type="ORF">MAE02_09120</name>
</gene>
<evidence type="ECO:0000256" key="5">
    <source>
        <dbReference type="ARBA" id="ARBA00022946"/>
    </source>
</evidence>
<dbReference type="PANTHER" id="PTHR18866">
    <property type="entry name" value="CARBOXYLASE:PYRUVATE/ACETYL-COA/PROPIONYL-COA CARBOXYLASE"/>
    <property type="match status" value="1"/>
</dbReference>
<evidence type="ECO:0000256" key="6">
    <source>
        <dbReference type="ARBA" id="ARBA00023267"/>
    </source>
</evidence>
<sequence>MLESVLIANRGEIACRIIRTAKRLGMRTIAVHSEADADALFVQMADEAHLIGPPPARESYLQIDRIIEVAKRTGAACIHPGYGFLSERAEFADACAENGIVFVGPPASAIRAMGLKDAAKALAQQAGVPVVPGYHGSRQEPDFLRQKAYEIGYPVLIKAVAGGGGKGMRRVDKAADFDAALESAQREAASAFGDPRVLVEKYILSPRHIEIQVFADGEGNVVHLFERDCSLQRRHQKVIEEAPAPGMPPEMREIMGKAAVEAARAVGYVGAGTVEFIADGREGLRPDRFYFMEMNTRLQVEHPVTEAITGLDLVELQFRVASGEWLPFNQDDLEIHGHAVEARLYAEDPEHEFLPSTGKLWALDFPEGEGLRIDTGVEAGDEVTPYYDPMIAKVIAHGATREQALARLAEALGETIVAGPKTNVAFLKKLCEAGEFRSAQFDTGFIDRNLENLGAVPQNADPESVRLGVLRLLDHAFDERAYQARIRAGSTISAWDDHDGFQLAGTRSQGFPIKVDGERTDVLLEWSIPTSRHANMDVAVRWGDGVSHMSTEYMRQDPRTFALMDDGVIVFRNGRQTRIVRHDPFDVDLEHMDQGNSVKAPMHGKLIAVFVQPGDRVEKGQRLAIVEAMKMEHALIAPMDGEVAEIAAEVGAQVAEGARLIVLKAEE</sequence>
<dbReference type="FunFam" id="2.40.50.100:FF:000003">
    <property type="entry name" value="Acetyl-CoA carboxylase biotin carboxyl carrier protein"/>
    <property type="match status" value="1"/>
</dbReference>
<evidence type="ECO:0000259" key="9">
    <source>
        <dbReference type="PROSITE" id="PS50975"/>
    </source>
</evidence>
<dbReference type="PROSITE" id="PS50968">
    <property type="entry name" value="BIOTINYL_LIPOYL"/>
    <property type="match status" value="1"/>
</dbReference>
<dbReference type="FunFam" id="3.30.470.20:FF:000028">
    <property type="entry name" value="Methylcrotonoyl-CoA carboxylase subunit alpha, mitochondrial"/>
    <property type="match status" value="1"/>
</dbReference>
<dbReference type="Pfam" id="PF00289">
    <property type="entry name" value="Biotin_carb_N"/>
    <property type="match status" value="1"/>
</dbReference>
<dbReference type="InterPro" id="IPR011053">
    <property type="entry name" value="Single_hybrid_motif"/>
</dbReference>
<evidence type="ECO:0000313" key="11">
    <source>
        <dbReference type="EMBL" id="GEO13216.1"/>
    </source>
</evidence>
<dbReference type="InterPro" id="IPR005482">
    <property type="entry name" value="Biotin_COase_C"/>
</dbReference>
<proteinExistence type="predicted"/>
<dbReference type="FunFam" id="3.40.50.20:FF:000010">
    <property type="entry name" value="Propionyl-CoA carboxylase subunit alpha"/>
    <property type="match status" value="1"/>
</dbReference>
<dbReference type="GO" id="GO:0005524">
    <property type="term" value="F:ATP binding"/>
    <property type="evidence" value="ECO:0007669"/>
    <property type="project" value="UniProtKB-UniRule"/>
</dbReference>
<keyword evidence="4 7" id="KW-0067">ATP-binding</keyword>
<dbReference type="Pfam" id="PF02786">
    <property type="entry name" value="CPSase_L_D2"/>
    <property type="match status" value="1"/>
</dbReference>
<name>A0A512BMN2_9HYPH</name>
<dbReference type="PROSITE" id="PS00867">
    <property type="entry name" value="CPSASE_2"/>
    <property type="match status" value="1"/>
</dbReference>